<dbReference type="Proteomes" id="UP000287972">
    <property type="component" value="Unassembled WGS sequence"/>
</dbReference>
<comment type="caution">
    <text evidence="3">The sequence shown here is derived from an EMBL/GenBank/DDBJ whole genome shotgun (WGS) entry which is preliminary data.</text>
</comment>
<evidence type="ECO:0000313" key="4">
    <source>
        <dbReference type="Proteomes" id="UP000287972"/>
    </source>
</evidence>
<gene>
    <name evidence="3" type="ORF">CEP51_011650</name>
</gene>
<feature type="region of interest" description="Disordered" evidence="1">
    <location>
        <begin position="739"/>
        <end position="761"/>
    </location>
</feature>
<dbReference type="PANTHER" id="PTHR37535">
    <property type="entry name" value="FLUG DOMAIN PROTEIN"/>
    <property type="match status" value="1"/>
</dbReference>
<protein>
    <recommendedName>
        <fullName evidence="2">C2H2-type domain-containing protein</fullName>
    </recommendedName>
</protein>
<dbReference type="InterPro" id="IPR013087">
    <property type="entry name" value="Znf_C2H2_type"/>
</dbReference>
<dbReference type="InterPro" id="IPR021842">
    <property type="entry name" value="DUF3435"/>
</dbReference>
<feature type="domain" description="C2H2-type" evidence="2">
    <location>
        <begin position="705"/>
        <end position="728"/>
    </location>
</feature>
<proteinExistence type="predicted"/>
<feature type="compositionally biased region" description="Polar residues" evidence="1">
    <location>
        <begin position="913"/>
        <end position="930"/>
    </location>
</feature>
<dbReference type="EMBL" id="NKCL01000405">
    <property type="protein sequence ID" value="RSL74060.1"/>
    <property type="molecule type" value="Genomic_DNA"/>
</dbReference>
<evidence type="ECO:0000259" key="2">
    <source>
        <dbReference type="PROSITE" id="PS00028"/>
    </source>
</evidence>
<evidence type="ECO:0000256" key="1">
    <source>
        <dbReference type="SAM" id="MobiDB-lite"/>
    </source>
</evidence>
<dbReference type="AlphaFoldDB" id="A0A428R946"/>
<keyword evidence="4" id="KW-1185">Reference proteome</keyword>
<feature type="compositionally biased region" description="Polar residues" evidence="1">
    <location>
        <begin position="803"/>
        <end position="813"/>
    </location>
</feature>
<organism evidence="3 4">
    <name type="scientific">Fusarium floridanum</name>
    <dbReference type="NCBI Taxonomy" id="1325733"/>
    <lineage>
        <taxon>Eukaryota</taxon>
        <taxon>Fungi</taxon>
        <taxon>Dikarya</taxon>
        <taxon>Ascomycota</taxon>
        <taxon>Pezizomycotina</taxon>
        <taxon>Sordariomycetes</taxon>
        <taxon>Hypocreomycetidae</taxon>
        <taxon>Hypocreales</taxon>
        <taxon>Nectriaceae</taxon>
        <taxon>Fusarium</taxon>
        <taxon>Fusarium solani species complex</taxon>
    </lineage>
</organism>
<name>A0A428R946_9HYPO</name>
<dbReference type="SMART" id="SM00355">
    <property type="entry name" value="ZnF_C2H2"/>
    <property type="match status" value="2"/>
</dbReference>
<evidence type="ECO:0000313" key="3">
    <source>
        <dbReference type="EMBL" id="RSL74060.1"/>
    </source>
</evidence>
<feature type="region of interest" description="Disordered" evidence="1">
    <location>
        <begin position="911"/>
        <end position="930"/>
    </location>
</feature>
<sequence length="1033" mass="118056">MSLKKQRGRTAQDPDELVERAILNGLSQDRSQLDPHPVRRVLGQRSIERYSREYALWEAYERKFPGSTPQDMQTLKHFAEFLGLSKVGRLPQEDGKKSPTVGSIRGAMRRFCNAWEREHHAFISLDVERSMAPYIEGELAKKIGLLKGKRGQKKKAFMTIENYVHMQNRLWTNDFYNYVHEGSRVDNSNLLNTHCFTSARCQEICQARYRDMQCILSWKDGRPEFRLKFTREICKATDVNQPEHPFAEYMVGPDGLPPPLFAQPMLHWLANIISSHAFAHLDTVEQVLALRPPKNGNFRVIDWADGAQEKPVFPEWSATGPRAKSKNPTSWGAQFSEWGNRAGFTACLGLHAVRREALIKVNDNGYSLGQVLRFASQNNTNVLVNKYLGNISTIDGAGSYLGMELRSDLAEDFRSASVGRNPDLRFSLPARQADELRKSPEYLSLTNKIYEINAEIETATSPEVQTQLELQRKAAYKERWLLENKSLREFQANQKLVYETDREEHEQSDWRHNHFNRISHMLPEERVRLAGALQVKAWPRSPEWVSALKDLISLRSNDYSVLYQQELRPVHGRCPVASCQEEIARMPRTKRWWHIYRCLERSHAQEGGFASFCFLCSTWLNDKATWVAHCNDHIEKLAIPVRCNPVTLRHAVACAGYCPVHLGRADLPVEERMCQWSDQDAWKRHISQCVSTYLTHRQRPEAFACPHPKCNVKFSTEEDFWYHLGDVHSVIHQPMAVRKRKARSKEDQDDTITSKKSKRMDATQAIQMKIVPFSPKKTVLALESRHHRSNLDVPSNPVVDMSSITPGSGSYQAQDEPWDRDSCSMAETPDCFPSDSCGNHLQSKSQGEFAFVAQLDKISYQVGTGCSATSSSLASVEGLSLMTKTMPTEPLEPRIDNIEALIDPLLLPDNPDTISGSTASTPSGSLSTSGVEATNAINAELRYDEALVFDQVEQEAYSVDCLLGRWGKDLFFLRWLDGSYGWEPRENILDEELVRQFEEGYKGFRDEVEVLRTRTRNGKQEYRLHWNGRPKKT</sequence>
<reference evidence="3 4" key="1">
    <citation type="submission" date="2017-06" db="EMBL/GenBank/DDBJ databases">
        <title>Comparative genomic analysis of Ambrosia Fusariam Clade fungi.</title>
        <authorList>
            <person name="Stajich J.E."/>
            <person name="Carrillo J."/>
            <person name="Kijimoto T."/>
            <person name="Eskalen A."/>
            <person name="O'Donnell K."/>
            <person name="Kasson M."/>
        </authorList>
    </citation>
    <scope>NUCLEOTIDE SEQUENCE [LARGE SCALE GENOMIC DNA]</scope>
    <source>
        <strain evidence="3 4">NRRL62606</strain>
    </source>
</reference>
<dbReference type="PANTHER" id="PTHR37535:SF3">
    <property type="entry name" value="FLUG DOMAIN-CONTAINING PROTEIN"/>
    <property type="match status" value="1"/>
</dbReference>
<feature type="region of interest" description="Disordered" evidence="1">
    <location>
        <begin position="803"/>
        <end position="822"/>
    </location>
</feature>
<dbReference type="PROSITE" id="PS00028">
    <property type="entry name" value="ZINC_FINGER_C2H2_1"/>
    <property type="match status" value="1"/>
</dbReference>
<dbReference type="Pfam" id="PF11917">
    <property type="entry name" value="DUF3435"/>
    <property type="match status" value="1"/>
</dbReference>
<accession>A0A428R946</accession>